<dbReference type="NCBIfam" id="NF040870">
    <property type="entry name" value="AztC"/>
    <property type="match status" value="1"/>
</dbReference>
<dbReference type="PRINTS" id="PR00690">
    <property type="entry name" value="ADHESNFAMILY"/>
</dbReference>
<reference evidence="7 13" key="2">
    <citation type="submission" date="2017-03" db="EMBL/GenBank/DDBJ databases">
        <authorList>
            <person name="Fouts D."/>
            <person name="Stalin M.J."/>
            <person name="Chen L."/>
            <person name="Wright M."/>
            <person name="Sutton G."/>
            <person name="Nguyen K."/>
            <person name="Vanduin D."/>
            <person name="Rojas L."/>
            <person name="Hujer A."/>
            <person name="Hujer K."/>
            <person name="Bonomo R."/>
            <person name="Kreiswirth B."/>
            <person name="Adams M."/>
        </authorList>
    </citation>
    <scope>NUCLEOTIDE SEQUENCE [LARGE SCALE GENOMIC DNA]</scope>
    <source>
        <strain evidence="7 13">39383</strain>
    </source>
</reference>
<dbReference type="EMBL" id="QOHW01000015">
    <property type="protein sequence ID" value="RBZ20123.1"/>
    <property type="molecule type" value="Genomic_DNA"/>
</dbReference>
<dbReference type="Gene3D" id="3.40.50.1980">
    <property type="entry name" value="Nitrogenase molybdenum iron protein domain"/>
    <property type="match status" value="2"/>
</dbReference>
<keyword evidence="5" id="KW-0732">Signal</keyword>
<reference evidence="9 17" key="6">
    <citation type="journal article" date="2020" name="Antibiotics">
        <title>Molecular Typing, Characterization of Antimicrobial Resistance, Virulence Profiling and Analysis of Whole-Genome Sequence of Clinical Klebsiella pneumoniae Isolates.</title>
        <authorList>
            <person name="Shelenkov A."/>
            <person name="Mikhaylova Y."/>
            <person name="Yanushevich Y."/>
            <person name="Samoilov A."/>
            <person name="Petrova L."/>
            <person name="Fomina V."/>
            <person name="Gusarov V."/>
            <person name="Zamyatin M."/>
            <person name="Shagin D."/>
            <person name="Akimkin V."/>
        </authorList>
    </citation>
    <scope>NUCLEOTIDE SEQUENCE [LARGE SCALE GENOMIC DNA]</scope>
    <source>
        <strain evidence="9 17">CriePir120</strain>
    </source>
</reference>
<evidence type="ECO:0000313" key="8">
    <source>
        <dbReference type="EMBL" id="PLE24070.1"/>
    </source>
</evidence>
<evidence type="ECO:0000313" key="16">
    <source>
        <dbReference type="Proteomes" id="UP000259364"/>
    </source>
</evidence>
<keyword evidence="3 6" id="KW-0813">Transport</keyword>
<gene>
    <name evidence="7" type="ORF">B5L96_10550</name>
    <name evidence="8" type="ORF">B6I68_29850</name>
    <name evidence="10" type="ORF">DM078_19235</name>
    <name evidence="9" type="ORF">GJJ08_009585</name>
    <name evidence="12" type="ORF">SAMEA3720909_01782</name>
    <name evidence="11" type="ORF">SAMEA4364603_01592</name>
</gene>
<evidence type="ECO:0000313" key="15">
    <source>
        <dbReference type="Proteomes" id="UP000252603"/>
    </source>
</evidence>
<dbReference type="PANTHER" id="PTHR42953:SF1">
    <property type="entry name" value="METAL-BINDING PROTEIN HI_0362-RELATED"/>
    <property type="match status" value="1"/>
</dbReference>
<proteinExistence type="inferred from homology"/>
<dbReference type="GO" id="GO:0030001">
    <property type="term" value="P:metal ion transport"/>
    <property type="evidence" value="ECO:0007669"/>
    <property type="project" value="InterPro"/>
</dbReference>
<comment type="subcellular location">
    <subcellularLocation>
        <location evidence="1">Cell envelope</location>
    </subcellularLocation>
</comment>
<dbReference type="InterPro" id="IPR050492">
    <property type="entry name" value="Bact_metal-bind_prot9"/>
</dbReference>
<sequence length="316" mass="34111">MRKPGFISLCILTTSMLFLLFTFPAKAKINVIASFSVIGDMAKNIGRDRIELRTIVGPNGDAHVYEPSPADAIAMSKADVILVNGLQLEGFISRLIEASETSAPVIETTKGANILQDPAGGHYHFYDGKAVFHAAPFDPHAWQSVGNSRIYVKNIAEAFCAQDKSNCDFYQANARAYDAKLADLENKIIKTVATIPQEKRTVVVGHNAFKYFEQAYGIHFLSPQGISTESEASAADVAGILKKIKENNASAVFSENISNPRLVEQIAREAGLNVAGVLYTDALSEPGGPASTYLEMMEHNVTAIATAASNSRNTQP</sequence>
<evidence type="ECO:0000313" key="12">
    <source>
        <dbReference type="EMBL" id="SWF71094.1"/>
    </source>
</evidence>
<evidence type="ECO:0000256" key="3">
    <source>
        <dbReference type="ARBA" id="ARBA00022448"/>
    </source>
</evidence>
<dbReference type="InterPro" id="IPR006127">
    <property type="entry name" value="ZnuA-like"/>
</dbReference>
<dbReference type="EMBL" id="UFEU01000004">
    <property type="protein sequence ID" value="SSK28690.1"/>
    <property type="molecule type" value="Genomic_DNA"/>
</dbReference>
<dbReference type="AlphaFoldDB" id="A0A0C7K6I9"/>
<reference evidence="12 16" key="5">
    <citation type="submission" date="2018-08" db="EMBL/GenBank/DDBJ databases">
        <authorList>
            <consortium name="Pathogen Informatics"/>
        </authorList>
    </citation>
    <scope>NUCLEOTIDE SEQUENCE [LARGE SCALE GENOMIC DNA]</scope>
    <source>
        <strain evidence="11 15">4300STDY6470422</strain>
        <strain evidence="12 16">EuSCAPE_UK014</strain>
    </source>
</reference>
<accession>A0A0J2GR87</accession>
<evidence type="ECO:0000256" key="1">
    <source>
        <dbReference type="ARBA" id="ARBA00004196"/>
    </source>
</evidence>
<dbReference type="Pfam" id="PF01297">
    <property type="entry name" value="ZnuA"/>
    <property type="match status" value="1"/>
</dbReference>
<dbReference type="EMBL" id="CP063008">
    <property type="protein sequence ID" value="QOU53634.1"/>
    <property type="molecule type" value="Genomic_DNA"/>
</dbReference>
<evidence type="ECO:0000313" key="14">
    <source>
        <dbReference type="Proteomes" id="UP000234439"/>
    </source>
</evidence>
<organism evidence="7 13">
    <name type="scientific">Klebsiella pneumoniae</name>
    <dbReference type="NCBI Taxonomy" id="573"/>
    <lineage>
        <taxon>Bacteria</taxon>
        <taxon>Pseudomonadati</taxon>
        <taxon>Pseudomonadota</taxon>
        <taxon>Gammaproteobacteria</taxon>
        <taxon>Enterobacterales</taxon>
        <taxon>Enterobacteriaceae</taxon>
        <taxon>Klebsiella/Raoultella group</taxon>
        <taxon>Klebsiella</taxon>
        <taxon>Klebsiella pneumoniae complex</taxon>
    </lineage>
</organism>
<comment type="similarity">
    <text evidence="2 6">Belongs to the bacterial solute-binding protein 9 family.</text>
</comment>
<dbReference type="Proteomes" id="UP000439817">
    <property type="component" value="Chromosome"/>
</dbReference>
<protein>
    <submittedName>
        <fullName evidence="7 10">ABC transporter substrate-binding protein</fullName>
    </submittedName>
    <submittedName>
        <fullName evidence="9">Zinc ABC transporter substrate-binding protein</fullName>
    </submittedName>
    <submittedName>
        <fullName evidence="11">Zinc ABC transporter, periplasmic-binding protein ZnuA</fullName>
    </submittedName>
</protein>
<dbReference type="RefSeq" id="WP_004175378.1">
    <property type="nucleotide sequence ID" value="NZ_AP019665.1"/>
</dbReference>
<evidence type="ECO:0000256" key="4">
    <source>
        <dbReference type="ARBA" id="ARBA00022723"/>
    </source>
</evidence>
<dbReference type="Proteomes" id="UP000234439">
    <property type="component" value="Unassembled WGS sequence"/>
</dbReference>
<evidence type="ECO:0000313" key="11">
    <source>
        <dbReference type="EMBL" id="SSK28690.1"/>
    </source>
</evidence>
<dbReference type="EMBL" id="UJHH01000006">
    <property type="protein sequence ID" value="SWF71094.1"/>
    <property type="molecule type" value="Genomic_DNA"/>
</dbReference>
<evidence type="ECO:0000313" key="17">
    <source>
        <dbReference type="Proteomes" id="UP000439817"/>
    </source>
</evidence>
<dbReference type="InterPro" id="IPR047701">
    <property type="entry name" value="AztC-like"/>
</dbReference>
<dbReference type="GO" id="GO:0007155">
    <property type="term" value="P:cell adhesion"/>
    <property type="evidence" value="ECO:0007669"/>
    <property type="project" value="InterPro"/>
</dbReference>
<keyword evidence="4" id="KW-0479">Metal-binding</keyword>
<dbReference type="SUPFAM" id="SSF53807">
    <property type="entry name" value="Helical backbone' metal receptor"/>
    <property type="match status" value="1"/>
</dbReference>
<dbReference type="GeneID" id="45135119"/>
<dbReference type="InterPro" id="IPR006129">
    <property type="entry name" value="AdhesinB"/>
</dbReference>
<accession>A0A0C7K6I9</accession>
<evidence type="ECO:0000256" key="5">
    <source>
        <dbReference type="ARBA" id="ARBA00022729"/>
    </source>
</evidence>
<dbReference type="GO" id="GO:0030313">
    <property type="term" value="C:cell envelope"/>
    <property type="evidence" value="ECO:0007669"/>
    <property type="project" value="UniProtKB-SubCell"/>
</dbReference>
<dbReference type="GO" id="GO:0046872">
    <property type="term" value="F:metal ion binding"/>
    <property type="evidence" value="ECO:0007669"/>
    <property type="project" value="UniProtKB-KW"/>
</dbReference>
<dbReference type="Proteomes" id="UP000259364">
    <property type="component" value="Unassembled WGS sequence"/>
</dbReference>
<name>A0A0C7K6I9_KLEPN</name>
<dbReference type="EMBL" id="NCMJ01000238">
    <property type="protein sequence ID" value="PLE24070.1"/>
    <property type="molecule type" value="Genomic_DNA"/>
</dbReference>
<reference evidence="10" key="4">
    <citation type="submission" date="2018-08" db="EMBL/GenBank/DDBJ databases">
        <title>Klebsiella pneumoniae genome sequencing and assembly.</title>
        <authorList>
            <person name="Martins R.C.R."/>
            <person name="Perdigao-Neto L.V."/>
            <person name="Costa S.F."/>
            <person name="Levin A.S.S."/>
        </authorList>
    </citation>
    <scope>NUCLEOTIDE SEQUENCE</scope>
    <source>
        <strain evidence="10">BC_5001</strain>
    </source>
</reference>
<evidence type="ECO:0000313" key="9">
    <source>
        <dbReference type="EMBL" id="QOU53634.1"/>
    </source>
</evidence>
<reference evidence="8 14" key="1">
    <citation type="journal article" date="2017" name="J. Infect. Dis.">
        <title>An Analysis of the Epidemic of Klebsiella pneumoniae Carbapenemase-Producing K. pneumoniae: Convergence of Two Evolutionary Mechanisms Creates the Perfect Storm.</title>
        <authorList>
            <person name="Rojas L.J."/>
            <person name="Weinstock G.M."/>
            <person name="De La Cadena E."/>
            <person name="Diaz L."/>
            <person name="Rios R."/>
            <person name="Hanson B.M."/>
            <person name="Brown J.S."/>
            <person name="Vats P."/>
            <person name="Phillips D.S."/>
            <person name="Nguyen H."/>
            <person name="Hujer K.M."/>
            <person name="Correa A."/>
            <person name="Adams M.D."/>
            <person name="Perez F."/>
            <person name="Sodergren E."/>
            <person name="Narechania A."/>
            <person name="Planet P.J."/>
            <person name="Villegas M.V."/>
            <person name="Bonomo R.A."/>
            <person name="Arias C.A."/>
        </authorList>
    </citation>
    <scope>NUCLEOTIDE SEQUENCE [LARGE SCALE GENOMIC DNA]</scope>
    <source>
        <strain evidence="8 14">COL-Kpn30</strain>
    </source>
</reference>
<evidence type="ECO:0000256" key="6">
    <source>
        <dbReference type="RuleBase" id="RU003512"/>
    </source>
</evidence>
<dbReference type="Proteomes" id="UP000196447">
    <property type="component" value="Unassembled WGS sequence"/>
</dbReference>
<dbReference type="InterPro" id="IPR006128">
    <property type="entry name" value="Lipoprotein_PsaA-like"/>
</dbReference>
<evidence type="ECO:0000313" key="13">
    <source>
        <dbReference type="Proteomes" id="UP000196447"/>
    </source>
</evidence>
<dbReference type="Proteomes" id="UP000252603">
    <property type="component" value="Unassembled WGS sequence"/>
</dbReference>
<evidence type="ECO:0000313" key="10">
    <source>
        <dbReference type="EMBL" id="RBZ20123.1"/>
    </source>
</evidence>
<dbReference type="KEGG" id="kpx:PMK1_04818"/>
<dbReference type="PRINTS" id="PR00691">
    <property type="entry name" value="ADHESINB"/>
</dbReference>
<dbReference type="Proteomes" id="UP000253559">
    <property type="component" value="Unassembled WGS sequence"/>
</dbReference>
<dbReference type="EMBL" id="NDBK01000050">
    <property type="protein sequence ID" value="OVF73331.1"/>
    <property type="molecule type" value="Genomic_DNA"/>
</dbReference>
<evidence type="ECO:0000313" key="7">
    <source>
        <dbReference type="EMBL" id="OVF73331.1"/>
    </source>
</evidence>
<dbReference type="PANTHER" id="PTHR42953">
    <property type="entry name" value="HIGH-AFFINITY ZINC UPTAKE SYSTEM PROTEIN ZNUA-RELATED"/>
    <property type="match status" value="1"/>
</dbReference>
<reference evidence="10" key="3">
    <citation type="submission" date="2018-07" db="EMBL/GenBank/DDBJ databases">
        <authorList>
            <person name="Martins R.C."/>
            <person name="Perdigao-Neto L.V."/>
            <person name="Costa S.F."/>
            <person name="Levin A.S.S."/>
        </authorList>
    </citation>
    <scope>NUCLEOTIDE SEQUENCE</scope>
    <source>
        <strain evidence="10">BC_5001</strain>
    </source>
</reference>
<evidence type="ECO:0000256" key="2">
    <source>
        <dbReference type="ARBA" id="ARBA00011028"/>
    </source>
</evidence>